<evidence type="ECO:0000256" key="11">
    <source>
        <dbReference type="SAM" id="Phobius"/>
    </source>
</evidence>
<dbReference type="Pfam" id="PF00015">
    <property type="entry name" value="MCPsignal"/>
    <property type="match status" value="1"/>
</dbReference>
<feature type="domain" description="Methyl-accepting transducer" evidence="12">
    <location>
        <begin position="371"/>
        <end position="607"/>
    </location>
</feature>
<keyword evidence="2" id="KW-1003">Cell membrane</keyword>
<dbReference type="Gene3D" id="1.10.287.950">
    <property type="entry name" value="Methyl-accepting chemotaxis protein"/>
    <property type="match status" value="1"/>
</dbReference>
<evidence type="ECO:0000313" key="14">
    <source>
        <dbReference type="Proteomes" id="UP000263489"/>
    </source>
</evidence>
<evidence type="ECO:0000313" key="13">
    <source>
        <dbReference type="EMBL" id="HBC33122.1"/>
    </source>
</evidence>
<dbReference type="Proteomes" id="UP000263489">
    <property type="component" value="Unassembled WGS sequence"/>
</dbReference>
<dbReference type="PANTHER" id="PTHR32089">
    <property type="entry name" value="METHYL-ACCEPTING CHEMOTAXIS PROTEIN MCPB"/>
    <property type="match status" value="1"/>
</dbReference>
<organism evidence="13 14">
    <name type="scientific">Marinobacter adhaerens</name>
    <dbReference type="NCBI Taxonomy" id="1033846"/>
    <lineage>
        <taxon>Bacteria</taxon>
        <taxon>Pseudomonadati</taxon>
        <taxon>Pseudomonadota</taxon>
        <taxon>Gammaproteobacteria</taxon>
        <taxon>Pseudomonadales</taxon>
        <taxon>Marinobacteraceae</taxon>
        <taxon>Marinobacter</taxon>
    </lineage>
</organism>
<evidence type="ECO:0000256" key="5">
    <source>
        <dbReference type="ARBA" id="ARBA00022989"/>
    </source>
</evidence>
<evidence type="ECO:0000256" key="7">
    <source>
        <dbReference type="ARBA" id="ARBA00023224"/>
    </source>
</evidence>
<proteinExistence type="inferred from homology"/>
<evidence type="ECO:0000256" key="10">
    <source>
        <dbReference type="SAM" id="MobiDB-lite"/>
    </source>
</evidence>
<dbReference type="EMBL" id="DNNA01000033">
    <property type="protein sequence ID" value="HBC33122.1"/>
    <property type="molecule type" value="Genomic_DNA"/>
</dbReference>
<dbReference type="FunFam" id="1.10.287.950:FF:000001">
    <property type="entry name" value="Methyl-accepting chemotaxis sensory transducer"/>
    <property type="match status" value="1"/>
</dbReference>
<dbReference type="PROSITE" id="PS50111">
    <property type="entry name" value="CHEMOTAXIS_TRANSDUC_2"/>
    <property type="match status" value="1"/>
</dbReference>
<dbReference type="CDD" id="cd18774">
    <property type="entry name" value="PDC2_HK_sensor"/>
    <property type="match status" value="1"/>
</dbReference>
<feature type="region of interest" description="Disordered" evidence="10">
    <location>
        <begin position="411"/>
        <end position="431"/>
    </location>
</feature>
<dbReference type="InterPro" id="IPR004090">
    <property type="entry name" value="Chemotax_Me-accpt_rcpt"/>
</dbReference>
<name>A0A352INT9_9GAMM</name>
<dbReference type="AlphaFoldDB" id="A0A352INT9"/>
<comment type="caution">
    <text evidence="13">The sequence shown here is derived from an EMBL/GenBank/DDBJ whole genome shotgun (WGS) entry which is preliminary data.</text>
</comment>
<feature type="compositionally biased region" description="Low complexity" evidence="10">
    <location>
        <begin position="421"/>
        <end position="430"/>
    </location>
</feature>
<dbReference type="SMART" id="SM00283">
    <property type="entry name" value="MA"/>
    <property type="match status" value="1"/>
</dbReference>
<feature type="transmembrane region" description="Helical" evidence="11">
    <location>
        <begin position="12"/>
        <end position="35"/>
    </location>
</feature>
<dbReference type="Gene3D" id="3.30.450.20">
    <property type="entry name" value="PAS domain"/>
    <property type="match status" value="1"/>
</dbReference>
<protein>
    <submittedName>
        <fullName evidence="13">Methyl-accepting chemotaxis protein</fullName>
    </submittedName>
</protein>
<evidence type="ECO:0000259" key="12">
    <source>
        <dbReference type="PROSITE" id="PS50111"/>
    </source>
</evidence>
<dbReference type="PANTHER" id="PTHR32089:SF120">
    <property type="entry name" value="METHYL-ACCEPTING CHEMOTAXIS PROTEIN TLPQ"/>
    <property type="match status" value="1"/>
</dbReference>
<dbReference type="InterPro" id="IPR029151">
    <property type="entry name" value="Sensor-like_sf"/>
</dbReference>
<dbReference type="SUPFAM" id="SSF58104">
    <property type="entry name" value="Methyl-accepting chemotaxis protein (MCP) signaling domain"/>
    <property type="match status" value="1"/>
</dbReference>
<evidence type="ECO:0000256" key="1">
    <source>
        <dbReference type="ARBA" id="ARBA00004651"/>
    </source>
</evidence>
<evidence type="ECO:0000256" key="3">
    <source>
        <dbReference type="ARBA" id="ARBA00022500"/>
    </source>
</evidence>
<dbReference type="InterPro" id="IPR033479">
    <property type="entry name" value="dCache_1"/>
</dbReference>
<keyword evidence="5 11" id="KW-1133">Transmembrane helix</keyword>
<evidence type="ECO:0000256" key="4">
    <source>
        <dbReference type="ARBA" id="ARBA00022692"/>
    </source>
</evidence>
<dbReference type="GO" id="GO:0007165">
    <property type="term" value="P:signal transduction"/>
    <property type="evidence" value="ECO:0007669"/>
    <property type="project" value="UniProtKB-KW"/>
</dbReference>
<dbReference type="GO" id="GO:0004888">
    <property type="term" value="F:transmembrane signaling receptor activity"/>
    <property type="evidence" value="ECO:0007669"/>
    <property type="project" value="InterPro"/>
</dbReference>
<keyword evidence="6 11" id="KW-0472">Membrane</keyword>
<dbReference type="CDD" id="cd11386">
    <property type="entry name" value="MCP_signal"/>
    <property type="match status" value="1"/>
</dbReference>
<keyword evidence="7 9" id="KW-0807">Transducer</keyword>
<feature type="transmembrane region" description="Helical" evidence="11">
    <location>
        <begin position="288"/>
        <end position="310"/>
    </location>
</feature>
<keyword evidence="4 11" id="KW-0812">Transmembrane</keyword>
<evidence type="ECO:0000256" key="6">
    <source>
        <dbReference type="ARBA" id="ARBA00023136"/>
    </source>
</evidence>
<comment type="subcellular location">
    <subcellularLocation>
        <location evidence="1">Cell membrane</location>
        <topology evidence="1">Multi-pass membrane protein</topology>
    </subcellularLocation>
</comment>
<dbReference type="CDD" id="cd12914">
    <property type="entry name" value="PDC1_DGC_like"/>
    <property type="match status" value="1"/>
</dbReference>
<dbReference type="GO" id="GO:0006935">
    <property type="term" value="P:chemotaxis"/>
    <property type="evidence" value="ECO:0007669"/>
    <property type="project" value="UniProtKB-KW"/>
</dbReference>
<accession>A0A352INT9</accession>
<reference evidence="13 14" key="1">
    <citation type="journal article" date="2018" name="Nat. Biotechnol.">
        <title>A standardized bacterial taxonomy based on genome phylogeny substantially revises the tree of life.</title>
        <authorList>
            <person name="Parks D.H."/>
            <person name="Chuvochina M."/>
            <person name="Waite D.W."/>
            <person name="Rinke C."/>
            <person name="Skarshewski A."/>
            <person name="Chaumeil P.A."/>
            <person name="Hugenholtz P."/>
        </authorList>
    </citation>
    <scope>NUCLEOTIDE SEQUENCE [LARGE SCALE GENOMIC DNA]</scope>
    <source>
        <strain evidence="13">UBA9380</strain>
    </source>
</reference>
<dbReference type="SUPFAM" id="SSF103190">
    <property type="entry name" value="Sensory domain-like"/>
    <property type="match status" value="1"/>
</dbReference>
<keyword evidence="3" id="KW-0145">Chemotaxis</keyword>
<sequence>MLSSWKNLSFGVRLTASMVGLILLSIVTLTSLVFVEYKNARTEAVLSGLQDNGRANSEAFTQWLLVRQEEMRYLASLSPVQQGDVNQSAQLLQAMAQSQGYYDTIFVVGPDGRGQVGVSYANGQSRMLSSAEAQDFNVADRTWFKQAIAGQDTFSEPIISRATGARVSTIAIPIRDNGQIVGVMRGAVQLSTIFEMVNALSRNSYTEIYLLDSAGDAITDAPSLQGVSGSLSTEAAEATRNKRSGVGQYANAAAEKVIGSYNFIPMLGWSLVLESREAQALVAVRSMLWTLLLISAIVVAIAALICIFLVRNVTKILGGEPEYVAAVVREVAAGDLTTDIKLKPGDGDSLLASITTMQQNLRQMISQVGDYSDQVASAATELAQINGQTRDGIEQQNSEINSSAVAMNEMTSSLEEVSRNTQQTAQAATAAERETALGQQIVSTTLNDLIKLTTQVSNASEIINLLKKDSDHIGSILQVIESIAEQTNLLALNAAIEAARAGESGRGFAVVADEVRTLASRTKDSTTEIKHMIDKLQTGTERAVKANQSSEEAAKSTAERAGNAGNALQAISEAVELISSTAYQIASATEQQTTVSRDINKNIHRISDVAAQNSQNVVQSASASRALSELAEQLQELVRRFRL</sequence>
<evidence type="ECO:0000256" key="2">
    <source>
        <dbReference type="ARBA" id="ARBA00022475"/>
    </source>
</evidence>
<gene>
    <name evidence="13" type="ORF">DC045_02105</name>
</gene>
<evidence type="ECO:0000256" key="8">
    <source>
        <dbReference type="ARBA" id="ARBA00029447"/>
    </source>
</evidence>
<dbReference type="InterPro" id="IPR004089">
    <property type="entry name" value="MCPsignal_dom"/>
</dbReference>
<dbReference type="PRINTS" id="PR00260">
    <property type="entry name" value="CHEMTRNSDUCR"/>
</dbReference>
<comment type="similarity">
    <text evidence="8">Belongs to the methyl-accepting chemotaxis (MCP) protein family.</text>
</comment>
<dbReference type="GO" id="GO:0005886">
    <property type="term" value="C:plasma membrane"/>
    <property type="evidence" value="ECO:0007669"/>
    <property type="project" value="UniProtKB-SubCell"/>
</dbReference>
<dbReference type="Pfam" id="PF02743">
    <property type="entry name" value="dCache_1"/>
    <property type="match status" value="1"/>
</dbReference>
<evidence type="ECO:0000256" key="9">
    <source>
        <dbReference type="PROSITE-ProRule" id="PRU00284"/>
    </source>
</evidence>